<name>I0H966_ACTM4</name>
<dbReference type="PATRIC" id="fig|512565.3.peg.4318"/>
<proteinExistence type="predicted"/>
<evidence type="ECO:0000256" key="1">
    <source>
        <dbReference type="SAM" id="MobiDB-lite"/>
    </source>
</evidence>
<dbReference type="EMBL" id="AP012319">
    <property type="protein sequence ID" value="BAL89553.1"/>
    <property type="molecule type" value="Genomic_DNA"/>
</dbReference>
<dbReference type="HOGENOM" id="CLU_2857598_0_0_11"/>
<dbReference type="KEGG" id="ams:AMIS_43330"/>
<protein>
    <submittedName>
        <fullName evidence="2">Uncharacterized protein</fullName>
    </submittedName>
</protein>
<reference evidence="2 3" key="1">
    <citation type="submission" date="2012-02" db="EMBL/GenBank/DDBJ databases">
        <title>Complete genome sequence of Actinoplanes missouriensis 431 (= NBRC 102363).</title>
        <authorList>
            <person name="Ohnishi Y."/>
            <person name="Ishikawa J."/>
            <person name="Sekine M."/>
            <person name="Hosoyama A."/>
            <person name="Harada T."/>
            <person name="Narita H."/>
            <person name="Hata T."/>
            <person name="Konno Y."/>
            <person name="Tutikane K."/>
            <person name="Fujita N."/>
            <person name="Horinouchi S."/>
            <person name="Hayakawa M."/>
        </authorList>
    </citation>
    <scope>NUCLEOTIDE SEQUENCE [LARGE SCALE GENOMIC DNA]</scope>
    <source>
        <strain evidence="3">ATCC 14538 / DSM 43046 / CBS 188.64 / JCM 3121 / NBRC 102363 / NCIMB 12654 / NRRL B-3342 / UNCC 431</strain>
    </source>
</reference>
<sequence length="64" mass="7206">MTMHPEMMLALAHDRHRELVAEADRGRLLARALRTRFRRNEKAVRGQPAGTLTSCEPSVAVPAR</sequence>
<gene>
    <name evidence="2" type="ordered locus">AMIS_43330</name>
</gene>
<dbReference type="STRING" id="512565.AMIS_43330"/>
<dbReference type="AlphaFoldDB" id="I0H966"/>
<organism evidence="2 3">
    <name type="scientific">Actinoplanes missouriensis (strain ATCC 14538 / DSM 43046 / CBS 188.64 / JCM 3121 / NBRC 102363 / NCIMB 12654 / NRRL B-3342 / UNCC 431)</name>
    <dbReference type="NCBI Taxonomy" id="512565"/>
    <lineage>
        <taxon>Bacteria</taxon>
        <taxon>Bacillati</taxon>
        <taxon>Actinomycetota</taxon>
        <taxon>Actinomycetes</taxon>
        <taxon>Micromonosporales</taxon>
        <taxon>Micromonosporaceae</taxon>
        <taxon>Actinoplanes</taxon>
    </lineage>
</organism>
<accession>I0H966</accession>
<keyword evidence="3" id="KW-1185">Reference proteome</keyword>
<feature type="region of interest" description="Disordered" evidence="1">
    <location>
        <begin position="41"/>
        <end position="64"/>
    </location>
</feature>
<evidence type="ECO:0000313" key="2">
    <source>
        <dbReference type="EMBL" id="BAL89553.1"/>
    </source>
</evidence>
<dbReference type="Proteomes" id="UP000007882">
    <property type="component" value="Chromosome"/>
</dbReference>
<dbReference type="RefSeq" id="WP_014444447.1">
    <property type="nucleotide sequence ID" value="NC_017093.1"/>
</dbReference>
<evidence type="ECO:0000313" key="3">
    <source>
        <dbReference type="Proteomes" id="UP000007882"/>
    </source>
</evidence>